<evidence type="ECO:0000313" key="2">
    <source>
        <dbReference type="Proteomes" id="UP000646053"/>
    </source>
</evidence>
<reference evidence="1" key="1">
    <citation type="submission" date="2019-12" db="EMBL/GenBank/DDBJ databases">
        <title>High-Quality draft genome sequences of three cyanobacteria isolated from the limestone walls of the Old Cathedral of Coimbra.</title>
        <authorList>
            <person name="Tiago I."/>
            <person name="Soares F."/>
            <person name="Portugal A."/>
        </authorList>
    </citation>
    <scope>NUCLEOTIDE SEQUENCE</scope>
    <source>
        <strain evidence="1">A</strain>
    </source>
</reference>
<dbReference type="RefSeq" id="WP_162421114.1">
    <property type="nucleotide sequence ID" value="NZ_WVIE01000001.1"/>
</dbReference>
<evidence type="ECO:0000313" key="1">
    <source>
        <dbReference type="EMBL" id="NDJ15698.1"/>
    </source>
</evidence>
<accession>A0A8J7Z064</accession>
<sequence length="116" mass="13035">MTLANHLKRQRVKHIVSSYQLDGSDVELCNHTINAWLECYPAAWIELAIADTIAHHWATLPLPRGTALFTKIHERLQQWDATGIASVLSPDEFQHITGLNPNSVFEPLDPPSIARC</sequence>
<protein>
    <submittedName>
        <fullName evidence="1">Uncharacterized protein</fullName>
    </submittedName>
</protein>
<keyword evidence="2" id="KW-1185">Reference proteome</keyword>
<dbReference type="AlphaFoldDB" id="A0A8J7Z064"/>
<comment type="caution">
    <text evidence="1">The sequence shown here is derived from an EMBL/GenBank/DDBJ whole genome shotgun (WGS) entry which is preliminary data.</text>
</comment>
<name>A0A8J7Z064_9CYAN</name>
<dbReference type="EMBL" id="WVIE01000001">
    <property type="protein sequence ID" value="NDJ15698.1"/>
    <property type="molecule type" value="Genomic_DNA"/>
</dbReference>
<gene>
    <name evidence="1" type="ORF">GS601_00070</name>
</gene>
<organism evidence="1 2">
    <name type="scientific">Myxacorys almedinensis A</name>
    <dbReference type="NCBI Taxonomy" id="2690445"/>
    <lineage>
        <taxon>Bacteria</taxon>
        <taxon>Bacillati</taxon>
        <taxon>Cyanobacteriota</taxon>
        <taxon>Cyanophyceae</taxon>
        <taxon>Leptolyngbyales</taxon>
        <taxon>Leptolyngbyaceae</taxon>
        <taxon>Myxacorys</taxon>
        <taxon>Myxacorys almedinensis</taxon>
    </lineage>
</organism>
<proteinExistence type="predicted"/>
<dbReference type="Proteomes" id="UP000646053">
    <property type="component" value="Unassembled WGS sequence"/>
</dbReference>